<dbReference type="Gene3D" id="3.30.560.10">
    <property type="entry name" value="Glucose Oxidase, domain 3"/>
    <property type="match status" value="1"/>
</dbReference>
<keyword evidence="4" id="KW-1185">Reference proteome</keyword>
<dbReference type="OrthoDB" id="269227at2759"/>
<dbReference type="GO" id="GO:0016614">
    <property type="term" value="F:oxidoreductase activity, acting on CH-OH group of donors"/>
    <property type="evidence" value="ECO:0007669"/>
    <property type="project" value="InterPro"/>
</dbReference>
<proteinExistence type="inferred from homology"/>
<dbReference type="GO" id="GO:0044550">
    <property type="term" value="P:secondary metabolite biosynthetic process"/>
    <property type="evidence" value="ECO:0007669"/>
    <property type="project" value="TreeGrafter"/>
</dbReference>
<dbReference type="Gene3D" id="3.50.50.60">
    <property type="entry name" value="FAD/NAD(P)-binding domain"/>
    <property type="match status" value="1"/>
</dbReference>
<sequence>MEYCRAVSEAQHEFTPNITTSGGNASIEVNPSDFVFYANARNPLQVSYPPYINELSAYAPAAMEEIALHEQAGLSSGVLHGYGTWTYTIDPHTGTRSSAQSFFLNEAFKTPKLTVYPQTLAQNVVFNGTTATGVNITPIGIDRSEAQYFHLTARKEVLLSAGAWHSPQILMLSGFGPLATQKIRHPHQNMWDMTNIGGVVYPIDDSFLVTSSFENNETLLMQAEQELISSGRGPLSNIGNDFVAWYNIAANLSSTFSNSTQDWLSTIPAD</sequence>
<evidence type="ECO:0000256" key="1">
    <source>
        <dbReference type="ARBA" id="ARBA00010790"/>
    </source>
</evidence>
<comment type="similarity">
    <text evidence="1">Belongs to the GMC oxidoreductase family.</text>
</comment>
<name>A0A6G1L3T5_9PEZI</name>
<dbReference type="InterPro" id="IPR036188">
    <property type="entry name" value="FAD/NAD-bd_sf"/>
</dbReference>
<dbReference type="EMBL" id="ML995859">
    <property type="protein sequence ID" value="KAF2767252.1"/>
    <property type="molecule type" value="Genomic_DNA"/>
</dbReference>
<protein>
    <recommendedName>
        <fullName evidence="2">Glucose-methanol-choline oxidoreductase N-terminal domain-containing protein</fullName>
    </recommendedName>
</protein>
<dbReference type="InterPro" id="IPR000172">
    <property type="entry name" value="GMC_OxRdtase_N"/>
</dbReference>
<evidence type="ECO:0000313" key="4">
    <source>
        <dbReference type="Proteomes" id="UP000799436"/>
    </source>
</evidence>
<evidence type="ECO:0000259" key="2">
    <source>
        <dbReference type="Pfam" id="PF00732"/>
    </source>
</evidence>
<organism evidence="3 4">
    <name type="scientific">Teratosphaeria nubilosa</name>
    <dbReference type="NCBI Taxonomy" id="161662"/>
    <lineage>
        <taxon>Eukaryota</taxon>
        <taxon>Fungi</taxon>
        <taxon>Dikarya</taxon>
        <taxon>Ascomycota</taxon>
        <taxon>Pezizomycotina</taxon>
        <taxon>Dothideomycetes</taxon>
        <taxon>Dothideomycetidae</taxon>
        <taxon>Mycosphaerellales</taxon>
        <taxon>Teratosphaeriaceae</taxon>
        <taxon>Teratosphaeria</taxon>
    </lineage>
</organism>
<dbReference type="PANTHER" id="PTHR11552:SF138">
    <property type="entry name" value="DEHYDROGENASE PKFF-RELATED"/>
    <property type="match status" value="1"/>
</dbReference>
<dbReference type="Proteomes" id="UP000799436">
    <property type="component" value="Unassembled WGS sequence"/>
</dbReference>
<evidence type="ECO:0000313" key="3">
    <source>
        <dbReference type="EMBL" id="KAF2767252.1"/>
    </source>
</evidence>
<dbReference type="Pfam" id="PF00732">
    <property type="entry name" value="GMC_oxred_N"/>
    <property type="match status" value="1"/>
</dbReference>
<accession>A0A6G1L3T5</accession>
<reference evidence="3" key="1">
    <citation type="journal article" date="2020" name="Stud. Mycol.">
        <title>101 Dothideomycetes genomes: a test case for predicting lifestyles and emergence of pathogens.</title>
        <authorList>
            <person name="Haridas S."/>
            <person name="Albert R."/>
            <person name="Binder M."/>
            <person name="Bloem J."/>
            <person name="Labutti K."/>
            <person name="Salamov A."/>
            <person name="Andreopoulos B."/>
            <person name="Baker S."/>
            <person name="Barry K."/>
            <person name="Bills G."/>
            <person name="Bluhm B."/>
            <person name="Cannon C."/>
            <person name="Castanera R."/>
            <person name="Culley D."/>
            <person name="Daum C."/>
            <person name="Ezra D."/>
            <person name="Gonzalez J."/>
            <person name="Henrissat B."/>
            <person name="Kuo A."/>
            <person name="Liang C."/>
            <person name="Lipzen A."/>
            <person name="Lutzoni F."/>
            <person name="Magnuson J."/>
            <person name="Mondo S."/>
            <person name="Nolan M."/>
            <person name="Ohm R."/>
            <person name="Pangilinan J."/>
            <person name="Park H.-J."/>
            <person name="Ramirez L."/>
            <person name="Alfaro M."/>
            <person name="Sun H."/>
            <person name="Tritt A."/>
            <person name="Yoshinaga Y."/>
            <person name="Zwiers L.-H."/>
            <person name="Turgeon B."/>
            <person name="Goodwin S."/>
            <person name="Spatafora J."/>
            <person name="Crous P."/>
            <person name="Grigoriev I."/>
        </authorList>
    </citation>
    <scope>NUCLEOTIDE SEQUENCE</scope>
    <source>
        <strain evidence="3">CBS 116005</strain>
    </source>
</reference>
<dbReference type="SUPFAM" id="SSF51905">
    <property type="entry name" value="FAD/NAD(P)-binding domain"/>
    <property type="match status" value="1"/>
</dbReference>
<dbReference type="PANTHER" id="PTHR11552">
    <property type="entry name" value="GLUCOSE-METHANOL-CHOLINE GMC OXIDOREDUCTASE"/>
    <property type="match status" value="1"/>
</dbReference>
<dbReference type="GO" id="GO:0050660">
    <property type="term" value="F:flavin adenine dinucleotide binding"/>
    <property type="evidence" value="ECO:0007669"/>
    <property type="project" value="InterPro"/>
</dbReference>
<gene>
    <name evidence="3" type="ORF">EJ03DRAFT_353292</name>
</gene>
<dbReference type="InterPro" id="IPR012132">
    <property type="entry name" value="GMC_OxRdtase"/>
</dbReference>
<feature type="domain" description="Glucose-methanol-choline oxidoreductase N-terminal" evidence="2">
    <location>
        <begin position="80"/>
        <end position="178"/>
    </location>
</feature>
<dbReference type="AlphaFoldDB" id="A0A6G1L3T5"/>